<dbReference type="GO" id="GO:0006955">
    <property type="term" value="P:immune response"/>
    <property type="evidence" value="ECO:0007669"/>
    <property type="project" value="TreeGrafter"/>
</dbReference>
<accession>A0A9Y4NTZ2</accession>
<keyword evidence="1" id="KW-0732">Signal</keyword>
<keyword evidence="2" id="KW-1015">Disulfide bond</keyword>
<dbReference type="PANTHER" id="PTHR11481:SF64">
    <property type="entry name" value="FC RECEPTOR-LIKE PROTEIN 4"/>
    <property type="match status" value="1"/>
</dbReference>
<dbReference type="InterPro" id="IPR050488">
    <property type="entry name" value="Ig_Fc_receptor"/>
</dbReference>
<dbReference type="GO" id="GO:0004888">
    <property type="term" value="F:transmembrane signaling receptor activity"/>
    <property type="evidence" value="ECO:0007669"/>
    <property type="project" value="TreeGrafter"/>
</dbReference>
<dbReference type="SMART" id="SM00409">
    <property type="entry name" value="IG"/>
    <property type="match status" value="2"/>
</dbReference>
<evidence type="ECO:0000259" key="3">
    <source>
        <dbReference type="PROSITE" id="PS50835"/>
    </source>
</evidence>
<dbReference type="AlphaFoldDB" id="A0A9Y4NTZ2"/>
<dbReference type="InterPro" id="IPR013783">
    <property type="entry name" value="Ig-like_fold"/>
</dbReference>
<dbReference type="GO" id="GO:0009897">
    <property type="term" value="C:external side of plasma membrane"/>
    <property type="evidence" value="ECO:0007669"/>
    <property type="project" value="TreeGrafter"/>
</dbReference>
<dbReference type="InterPro" id="IPR036179">
    <property type="entry name" value="Ig-like_dom_sf"/>
</dbReference>
<dbReference type="GO" id="GO:0007166">
    <property type="term" value="P:cell surface receptor signaling pathway"/>
    <property type="evidence" value="ECO:0007669"/>
    <property type="project" value="TreeGrafter"/>
</dbReference>
<evidence type="ECO:0000256" key="1">
    <source>
        <dbReference type="ARBA" id="ARBA00022729"/>
    </source>
</evidence>
<dbReference type="InterPro" id="IPR003599">
    <property type="entry name" value="Ig_sub"/>
</dbReference>
<feature type="domain" description="Ig-like" evidence="3">
    <location>
        <begin position="59"/>
        <end position="168"/>
    </location>
</feature>
<sequence>MEITTLCALVASLTVLPDRSQFFQLESISLSCEQQGSSSGWTVMRNTSINVNQKCSTYGTEIPEFGCVVDDLFPSDSGVYWCESGARECSDTVSITVTFDSVILESPARPVMEGEAVTLRCRHKTSSSSSLTADFYKDELLIGSSSTGNFTITNVSKSDEGLYRCNMSGGGDSPSSWLLVRGLPESPSSASALVLLPVVSVYLSLVSVMLLCLCRSHKGEVDPAAVLYTSTRTRSNKAEPPRTRSFLLTSVATYRPVRRTYNPHPVLTYKPCS</sequence>
<evidence type="ECO:0000313" key="4">
    <source>
        <dbReference type="Proteomes" id="UP000694891"/>
    </source>
</evidence>
<organism evidence="4 5">
    <name type="scientific">Stegastes partitus</name>
    <name type="common">bicolor damselfish</name>
    <dbReference type="NCBI Taxonomy" id="144197"/>
    <lineage>
        <taxon>Eukaryota</taxon>
        <taxon>Metazoa</taxon>
        <taxon>Chordata</taxon>
        <taxon>Craniata</taxon>
        <taxon>Vertebrata</taxon>
        <taxon>Euteleostomi</taxon>
        <taxon>Actinopterygii</taxon>
        <taxon>Neopterygii</taxon>
        <taxon>Teleostei</taxon>
        <taxon>Neoteleostei</taxon>
        <taxon>Acanthomorphata</taxon>
        <taxon>Ovalentaria</taxon>
        <taxon>Pomacentridae</taxon>
        <taxon>Stegastes</taxon>
    </lineage>
</organism>
<reference evidence="5" key="1">
    <citation type="submission" date="2025-08" db="UniProtKB">
        <authorList>
            <consortium name="RefSeq"/>
        </authorList>
    </citation>
    <scope>IDENTIFICATION</scope>
</reference>
<name>A0A9Y4NTZ2_9TELE</name>
<proteinExistence type="predicted"/>
<dbReference type="SUPFAM" id="SSF48726">
    <property type="entry name" value="Immunoglobulin"/>
    <property type="match status" value="1"/>
</dbReference>
<protein>
    <submittedName>
        <fullName evidence="5">Sialoadhesin-like</fullName>
    </submittedName>
</protein>
<dbReference type="InterPro" id="IPR007110">
    <property type="entry name" value="Ig-like_dom"/>
</dbReference>
<evidence type="ECO:0000256" key="2">
    <source>
        <dbReference type="ARBA" id="ARBA00023157"/>
    </source>
</evidence>
<evidence type="ECO:0000313" key="5">
    <source>
        <dbReference type="RefSeq" id="XP_008303511.1"/>
    </source>
</evidence>
<dbReference type="RefSeq" id="XP_008303511.1">
    <property type="nucleotide sequence ID" value="XM_008305289.1"/>
</dbReference>
<dbReference type="Gene3D" id="2.60.40.10">
    <property type="entry name" value="Immunoglobulins"/>
    <property type="match status" value="2"/>
</dbReference>
<keyword evidence="4" id="KW-1185">Reference proteome</keyword>
<dbReference type="GeneID" id="103375088"/>
<gene>
    <name evidence="5" type="primary">LOC103375088</name>
</gene>
<dbReference type="Pfam" id="PF13895">
    <property type="entry name" value="Ig_2"/>
    <property type="match status" value="1"/>
</dbReference>
<dbReference type="PANTHER" id="PTHR11481">
    <property type="entry name" value="IMMUNOGLOBULIN FC RECEPTOR"/>
    <property type="match status" value="1"/>
</dbReference>
<dbReference type="PROSITE" id="PS50835">
    <property type="entry name" value="IG_LIKE"/>
    <property type="match status" value="1"/>
</dbReference>
<dbReference type="Proteomes" id="UP000694891">
    <property type="component" value="Unplaced"/>
</dbReference>